<dbReference type="GO" id="GO:0033565">
    <property type="term" value="C:ESCRT-0 complex"/>
    <property type="evidence" value="ECO:0007669"/>
    <property type="project" value="TreeGrafter"/>
</dbReference>
<sequence length="642" mass="70068">MGVRDIFHSSNHPGYGASRAYPYSGSAYPFVIGDLKLSKKFFPKSFYFPFVEQCTSEKNIQDKWDLILHVCEEYASKEPKACLKVIGKRLFNKNPNVSLRAITLLDACSKNCGKPFNREIASRDFVQLIKGRFTSLQRIPSVKLAEVFEKWAEEFQSDSELALAAGLYNWVRTEHNDVIRHLHEDRQAIKTGAARQNAAYLQAKEEEELAKALAMSLKESEAKRPLQSDANAARTAQSVAKASTAPATKTNLTENKTNLYPNFTDSVPVKSAFTPAKSRVRALYDFEAAEDNELTFKAGELIIVLDDSDENWWRGSNHRGEGLFPAQFVKRETEETTVSQTDHVPNVASPTTEPPAQVRLDGNKLDECLRLISMVDPTGEFRPDPPELPQLEAECNAMAPLVDPELEKVDKRLLMLSDLNQRLLDAFQLYHDLMSQSNAPVCGTGYYSGAGAFGMSGTNGIYTPSGMGSYANQPPTGSCAGLSSATGSSGLQPGPSSYALPENFYSTNQAINTIHYAQASTQPGGGHVYYPVTQADHASHPIPQHYHPIQQPYAMSDVYPAPYTTAQPPGSVGRESMDPTSSGVTSGYAPAAEVVSGPSMVAVHHNAYQYYGYGQSLDATQPDPGRHSTNTAMATSGGHPAG</sequence>
<feature type="region of interest" description="Disordered" evidence="8">
    <location>
        <begin position="224"/>
        <end position="253"/>
    </location>
</feature>
<feature type="region of interest" description="Disordered" evidence="8">
    <location>
        <begin position="619"/>
        <end position="642"/>
    </location>
</feature>
<evidence type="ECO:0000256" key="1">
    <source>
        <dbReference type="ARBA" id="ARBA00004177"/>
    </source>
</evidence>
<dbReference type="InterPro" id="IPR036028">
    <property type="entry name" value="SH3-like_dom_sf"/>
</dbReference>
<feature type="domain" description="SH3" evidence="9">
    <location>
        <begin position="275"/>
        <end position="334"/>
    </location>
</feature>
<evidence type="ECO:0000259" key="10">
    <source>
        <dbReference type="PROSITE" id="PS50179"/>
    </source>
</evidence>
<evidence type="ECO:0000256" key="4">
    <source>
        <dbReference type="ARBA" id="ARBA00022448"/>
    </source>
</evidence>
<evidence type="ECO:0000256" key="5">
    <source>
        <dbReference type="ARBA" id="ARBA00022753"/>
    </source>
</evidence>
<keyword evidence="5" id="KW-0967">Endosome</keyword>
<keyword evidence="12" id="KW-1185">Reference proteome</keyword>
<dbReference type="Gene3D" id="1.20.5.1940">
    <property type="match status" value="1"/>
</dbReference>
<evidence type="ECO:0000313" key="12">
    <source>
        <dbReference type="Proteomes" id="UP000324629"/>
    </source>
</evidence>
<evidence type="ECO:0000256" key="7">
    <source>
        <dbReference type="PROSITE-ProRule" id="PRU00192"/>
    </source>
</evidence>
<comment type="caution">
    <text evidence="11">The sequence shown here is derived from an EMBL/GenBank/DDBJ whole genome shotgun (WGS) entry which is preliminary data.</text>
</comment>
<dbReference type="SMART" id="SM00288">
    <property type="entry name" value="VHS"/>
    <property type="match status" value="1"/>
</dbReference>
<protein>
    <submittedName>
        <fullName evidence="11">Signal transducing adaptor molecule</fullName>
    </submittedName>
</protein>
<feature type="region of interest" description="Disordered" evidence="8">
    <location>
        <begin position="564"/>
        <end position="585"/>
    </location>
</feature>
<dbReference type="InterPro" id="IPR002014">
    <property type="entry name" value="VHS_dom"/>
</dbReference>
<proteinExistence type="inferred from homology"/>
<dbReference type="GO" id="GO:0043328">
    <property type="term" value="P:protein transport to vacuole involved in ubiquitin-dependent protein catabolic process via the multivesicular body sorting pathway"/>
    <property type="evidence" value="ECO:0007669"/>
    <property type="project" value="TreeGrafter"/>
</dbReference>
<dbReference type="AlphaFoldDB" id="A0A5J4NBJ9"/>
<comment type="similarity">
    <text evidence="2">Belongs to the STAM family.</text>
</comment>
<keyword evidence="6" id="KW-0653">Protein transport</keyword>
<feature type="region of interest" description="Disordered" evidence="8">
    <location>
        <begin position="336"/>
        <end position="357"/>
    </location>
</feature>
<name>A0A5J4NBJ9_9TREM</name>
<dbReference type="SMART" id="SM00326">
    <property type="entry name" value="SH3"/>
    <property type="match status" value="1"/>
</dbReference>
<reference evidence="11 12" key="1">
    <citation type="journal article" date="2019" name="Gigascience">
        <title>Whole-genome sequence of the oriental lung fluke Paragonimus westermani.</title>
        <authorList>
            <person name="Oey H."/>
            <person name="Zakrzewski M."/>
            <person name="Narain K."/>
            <person name="Devi K.R."/>
            <person name="Agatsuma T."/>
            <person name="Nawaratna S."/>
            <person name="Gobert G.N."/>
            <person name="Jones M.K."/>
            <person name="Ragan M.A."/>
            <person name="McManus D.P."/>
            <person name="Krause L."/>
        </authorList>
    </citation>
    <scope>NUCLEOTIDE SEQUENCE [LARGE SCALE GENOMIC DNA]</scope>
    <source>
        <strain evidence="11 12">IND2009</strain>
    </source>
</reference>
<comment type="subcellular location">
    <subcellularLocation>
        <location evidence="1">Endosome</location>
    </subcellularLocation>
</comment>
<dbReference type="PANTHER" id="PTHR45929">
    <property type="entry name" value="JAK PATHWAY SIGNAL TRANSDUCTION ADAPTOR MOLECULE"/>
    <property type="match status" value="1"/>
</dbReference>
<dbReference type="InterPro" id="IPR008942">
    <property type="entry name" value="ENTH_VHS"/>
</dbReference>
<dbReference type="Proteomes" id="UP000324629">
    <property type="component" value="Unassembled WGS sequence"/>
</dbReference>
<accession>A0A5J4NBJ9</accession>
<dbReference type="SUPFAM" id="SSF48464">
    <property type="entry name" value="ENTH/VHS domain"/>
    <property type="match status" value="1"/>
</dbReference>
<evidence type="ECO:0000256" key="3">
    <source>
        <dbReference type="ARBA" id="ARBA00022443"/>
    </source>
</evidence>
<evidence type="ECO:0000259" key="9">
    <source>
        <dbReference type="PROSITE" id="PS50002"/>
    </source>
</evidence>
<dbReference type="InterPro" id="IPR001452">
    <property type="entry name" value="SH3_domain"/>
</dbReference>
<dbReference type="Pfam" id="PF00790">
    <property type="entry name" value="VHS"/>
    <property type="match status" value="1"/>
</dbReference>
<organism evidence="11 12">
    <name type="scientific">Paragonimus westermani</name>
    <dbReference type="NCBI Taxonomy" id="34504"/>
    <lineage>
        <taxon>Eukaryota</taxon>
        <taxon>Metazoa</taxon>
        <taxon>Spiralia</taxon>
        <taxon>Lophotrochozoa</taxon>
        <taxon>Platyhelminthes</taxon>
        <taxon>Trematoda</taxon>
        <taxon>Digenea</taxon>
        <taxon>Plagiorchiida</taxon>
        <taxon>Troglotremata</taxon>
        <taxon>Troglotrematidae</taxon>
        <taxon>Paragonimus</taxon>
    </lineage>
</organism>
<dbReference type="Gene3D" id="2.30.30.40">
    <property type="entry name" value="SH3 Domains"/>
    <property type="match status" value="1"/>
</dbReference>
<dbReference type="CDD" id="cd21388">
    <property type="entry name" value="GAT_STAM"/>
    <property type="match status" value="1"/>
</dbReference>
<evidence type="ECO:0000256" key="6">
    <source>
        <dbReference type="ARBA" id="ARBA00022927"/>
    </source>
</evidence>
<dbReference type="Gene3D" id="1.25.40.90">
    <property type="match status" value="1"/>
</dbReference>
<dbReference type="CDD" id="cd11820">
    <property type="entry name" value="SH3_STAM"/>
    <property type="match status" value="1"/>
</dbReference>
<dbReference type="Pfam" id="PF00018">
    <property type="entry name" value="SH3_1"/>
    <property type="match status" value="1"/>
</dbReference>
<feature type="domain" description="VHS" evidence="10">
    <location>
        <begin position="54"/>
        <end position="179"/>
    </location>
</feature>
<keyword evidence="4" id="KW-0813">Transport</keyword>
<feature type="compositionally biased region" description="Polar residues" evidence="8">
    <location>
        <begin position="336"/>
        <end position="351"/>
    </location>
</feature>
<dbReference type="PROSITE" id="PS50330">
    <property type="entry name" value="UIM"/>
    <property type="match status" value="1"/>
</dbReference>
<dbReference type="PANTHER" id="PTHR45929:SF3">
    <property type="entry name" value="JAK PATHWAY SIGNAL TRANSDUCTION ADAPTOR MOLECULE"/>
    <property type="match status" value="1"/>
</dbReference>
<dbReference type="GO" id="GO:0043130">
    <property type="term" value="F:ubiquitin binding"/>
    <property type="evidence" value="ECO:0007669"/>
    <property type="project" value="InterPro"/>
</dbReference>
<keyword evidence="3 7" id="KW-0728">SH3 domain</keyword>
<dbReference type="InterPro" id="IPR003903">
    <property type="entry name" value="UIM_dom"/>
</dbReference>
<dbReference type="PROSITE" id="PS50179">
    <property type="entry name" value="VHS"/>
    <property type="match status" value="1"/>
</dbReference>
<evidence type="ECO:0000256" key="2">
    <source>
        <dbReference type="ARBA" id="ARBA00009666"/>
    </source>
</evidence>
<dbReference type="PROSITE" id="PS50002">
    <property type="entry name" value="SH3"/>
    <property type="match status" value="1"/>
</dbReference>
<feature type="compositionally biased region" description="Polar residues" evidence="8">
    <location>
        <begin position="228"/>
        <end position="247"/>
    </location>
</feature>
<evidence type="ECO:0000256" key="8">
    <source>
        <dbReference type="SAM" id="MobiDB-lite"/>
    </source>
</evidence>
<dbReference type="SUPFAM" id="SSF50044">
    <property type="entry name" value="SH3-domain"/>
    <property type="match status" value="1"/>
</dbReference>
<dbReference type="EMBL" id="QNGE01004568">
    <property type="protein sequence ID" value="KAA3672760.1"/>
    <property type="molecule type" value="Genomic_DNA"/>
</dbReference>
<dbReference type="GO" id="GO:0035091">
    <property type="term" value="F:phosphatidylinositol binding"/>
    <property type="evidence" value="ECO:0007669"/>
    <property type="project" value="InterPro"/>
</dbReference>
<gene>
    <name evidence="11" type="ORF">DEA37_0006418</name>
</gene>
<dbReference type="PRINTS" id="PR00452">
    <property type="entry name" value="SH3DOMAIN"/>
</dbReference>
<evidence type="ECO:0000313" key="11">
    <source>
        <dbReference type="EMBL" id="KAA3672760.1"/>
    </source>
</evidence>
<dbReference type="InterPro" id="IPR050670">
    <property type="entry name" value="STAM"/>
</dbReference>